<dbReference type="EMBL" id="JEMB01000923">
    <property type="protein sequence ID" value="KYF92433.1"/>
    <property type="molecule type" value="Genomic_DNA"/>
</dbReference>
<dbReference type="AlphaFoldDB" id="A0A150SIZ1"/>
<proteinExistence type="predicted"/>
<organism evidence="1 2">
    <name type="scientific">Sorangium cellulosum</name>
    <name type="common">Polyangium cellulosum</name>
    <dbReference type="NCBI Taxonomy" id="56"/>
    <lineage>
        <taxon>Bacteria</taxon>
        <taxon>Pseudomonadati</taxon>
        <taxon>Myxococcota</taxon>
        <taxon>Polyangia</taxon>
        <taxon>Polyangiales</taxon>
        <taxon>Polyangiaceae</taxon>
        <taxon>Sorangium</taxon>
    </lineage>
</organism>
<comment type="caution">
    <text evidence="1">The sequence shown here is derived from an EMBL/GenBank/DDBJ whole genome shotgun (WGS) entry which is preliminary data.</text>
</comment>
<reference evidence="1 2" key="1">
    <citation type="submission" date="2014-02" db="EMBL/GenBank/DDBJ databases">
        <title>The small core and large imbalanced accessory genome model reveals a collaborative survival strategy of Sorangium cellulosum strains in nature.</title>
        <authorList>
            <person name="Han K."/>
            <person name="Peng R."/>
            <person name="Blom J."/>
            <person name="Li Y.-Z."/>
        </authorList>
    </citation>
    <scope>NUCLEOTIDE SEQUENCE [LARGE SCALE GENOMIC DNA]</scope>
    <source>
        <strain evidence="1 2">So0011-07</strain>
    </source>
</reference>
<evidence type="ECO:0000313" key="2">
    <source>
        <dbReference type="Proteomes" id="UP000075635"/>
    </source>
</evidence>
<accession>A0A150SIZ1</accession>
<name>A0A150SIZ1_SORCE</name>
<protein>
    <submittedName>
        <fullName evidence="1">Uncharacterized protein</fullName>
    </submittedName>
</protein>
<evidence type="ECO:0000313" key="1">
    <source>
        <dbReference type="EMBL" id="KYF92433.1"/>
    </source>
</evidence>
<gene>
    <name evidence="1" type="ORF">BE17_44010</name>
</gene>
<sequence>MKRARETGIAVAASALALVAGCGGDDDGGAASETGTVQVFVEPEDTIPEGLEPGTGEENIADGWRVTYDRFLVTVGNVRAARSDAKETLSDPSVFVLDLRNAPATRYVIAEFEGASAVRWDRFGFDLPNARDGVKTLPPTTQGDVELMVEGGYSVFFEGSIEKQGGESCPRGEDCVPAERVRFSWGLSAGTSFDDCATEDELTGFSVPTGGTIAVKPTIHGDHWFFNNITAGAEITKRYAQYIADCDLDGDGETTIDELKQVKVAEVFGQDYNLAGALGQIETAYDYVVAQARTLGDFQGDGECPTRAVLP</sequence>
<dbReference type="Proteomes" id="UP000075635">
    <property type="component" value="Unassembled WGS sequence"/>
</dbReference>
<dbReference type="PROSITE" id="PS51257">
    <property type="entry name" value="PROKAR_LIPOPROTEIN"/>
    <property type="match status" value="1"/>
</dbReference>